<evidence type="ECO:0000256" key="4">
    <source>
        <dbReference type="ARBA" id="ARBA00022840"/>
    </source>
</evidence>
<dbReference type="NCBIfam" id="NF008453">
    <property type="entry name" value="PRK11308.1"/>
    <property type="match status" value="2"/>
</dbReference>
<name>A0A4Q7M755_9MICO</name>
<accession>A0A4Q7M755</accession>
<dbReference type="CDD" id="cd03257">
    <property type="entry name" value="ABC_NikE_OppD_transporters"/>
    <property type="match status" value="2"/>
</dbReference>
<dbReference type="SUPFAM" id="SSF52540">
    <property type="entry name" value="P-loop containing nucleoside triphosphate hydrolases"/>
    <property type="match status" value="2"/>
</dbReference>
<evidence type="ECO:0000256" key="1">
    <source>
        <dbReference type="ARBA" id="ARBA00005417"/>
    </source>
</evidence>
<dbReference type="PANTHER" id="PTHR43776">
    <property type="entry name" value="TRANSPORT ATP-BINDING PROTEIN"/>
    <property type="match status" value="1"/>
</dbReference>
<evidence type="ECO:0000259" key="5">
    <source>
        <dbReference type="PROSITE" id="PS50893"/>
    </source>
</evidence>
<dbReference type="InterPro" id="IPR003439">
    <property type="entry name" value="ABC_transporter-like_ATP-bd"/>
</dbReference>
<keyword evidence="4 6" id="KW-0067">ATP-binding</keyword>
<dbReference type="SMART" id="SM00382">
    <property type="entry name" value="AAA"/>
    <property type="match status" value="2"/>
</dbReference>
<comment type="similarity">
    <text evidence="1">Belongs to the ABC transporter superfamily.</text>
</comment>
<protein>
    <submittedName>
        <fullName evidence="6">Peptide/nickel transport system ATP-binding protein</fullName>
    </submittedName>
</protein>
<dbReference type="GO" id="GO:0055085">
    <property type="term" value="P:transmembrane transport"/>
    <property type="evidence" value="ECO:0007669"/>
    <property type="project" value="UniProtKB-ARBA"/>
</dbReference>
<dbReference type="InterPro" id="IPR050319">
    <property type="entry name" value="ABC_transp_ATP-bind"/>
</dbReference>
<dbReference type="InterPro" id="IPR003593">
    <property type="entry name" value="AAA+_ATPase"/>
</dbReference>
<dbReference type="Proteomes" id="UP000293852">
    <property type="component" value="Unassembled WGS sequence"/>
</dbReference>
<keyword evidence="7" id="KW-1185">Reference proteome</keyword>
<organism evidence="6 7">
    <name type="scientific">Xylanimonas ulmi</name>
    <dbReference type="NCBI Taxonomy" id="228973"/>
    <lineage>
        <taxon>Bacteria</taxon>
        <taxon>Bacillati</taxon>
        <taxon>Actinomycetota</taxon>
        <taxon>Actinomycetes</taxon>
        <taxon>Micrococcales</taxon>
        <taxon>Promicromonosporaceae</taxon>
        <taxon>Xylanimonas</taxon>
    </lineage>
</organism>
<keyword evidence="3" id="KW-0547">Nucleotide-binding</keyword>
<dbReference type="GO" id="GO:0016887">
    <property type="term" value="F:ATP hydrolysis activity"/>
    <property type="evidence" value="ECO:0007669"/>
    <property type="project" value="InterPro"/>
</dbReference>
<dbReference type="InterPro" id="IPR027417">
    <property type="entry name" value="P-loop_NTPase"/>
</dbReference>
<comment type="caution">
    <text evidence="6">The sequence shown here is derived from an EMBL/GenBank/DDBJ whole genome shotgun (WGS) entry which is preliminary data.</text>
</comment>
<feature type="domain" description="ABC transporter" evidence="5">
    <location>
        <begin position="296"/>
        <end position="542"/>
    </location>
</feature>
<reference evidence="6 7" key="1">
    <citation type="submission" date="2019-02" db="EMBL/GenBank/DDBJ databases">
        <title>Sequencing the genomes of 1000 actinobacteria strains.</title>
        <authorList>
            <person name="Klenk H.-P."/>
        </authorList>
    </citation>
    <scope>NUCLEOTIDE SEQUENCE [LARGE SCALE GENOMIC DNA]</scope>
    <source>
        <strain evidence="6 7">DSM 16932</strain>
    </source>
</reference>
<dbReference type="AlphaFoldDB" id="A0A4Q7M755"/>
<evidence type="ECO:0000256" key="2">
    <source>
        <dbReference type="ARBA" id="ARBA00022448"/>
    </source>
</evidence>
<evidence type="ECO:0000256" key="3">
    <source>
        <dbReference type="ARBA" id="ARBA00022741"/>
    </source>
</evidence>
<dbReference type="Gene3D" id="3.40.50.300">
    <property type="entry name" value="P-loop containing nucleotide triphosphate hydrolases"/>
    <property type="match status" value="2"/>
</dbReference>
<feature type="domain" description="ABC transporter" evidence="5">
    <location>
        <begin position="13"/>
        <end position="264"/>
    </location>
</feature>
<dbReference type="PROSITE" id="PS00211">
    <property type="entry name" value="ABC_TRANSPORTER_1"/>
    <property type="match status" value="2"/>
</dbReference>
<evidence type="ECO:0000313" key="7">
    <source>
        <dbReference type="Proteomes" id="UP000293852"/>
    </source>
</evidence>
<sequence length="557" mass="58872">MSSPETTTPDPLLRLECVSVEFAVPGRVPARVVDDVSISLQPGTVLALVGESGSGKSTLGRAVTGTIAENGRITSGTVTFAGRALNGLPEREYRAVRGREIGYIPQDALLGLNPLLPVGLQAGEPLRAHGLASKRERRERVVDLFAQVGLRDPGKIYDAYPHELSGGMCQRVLIAAAMSTRPRLLVADEPTTALDVTVQKTILDLLGELVESHDLAVLLVTHDLGIAAERADEIAVLKDGRLVRSGRTTEVVADPGDPYTTQLLRSSSLGFSGVEAASARAGRPAALAAADAPVAVKADGLSKTFRARRGRPPVTAVADASFEVRRGTTLGIVGESGSGKTTLVRLLAGLASPDAGQILVGGKPVVHHRRGVGQAALYRTVQMVYQDPFASLDPRATVRSILSEPLTGHKIGGRRERARRIGELLDLTGLPPTVADRYTAELSGGQRQRVAIARALAPAPEVLVLDEPVSALDVTVQRQILDLLRDLQDELSLTYLFISHDLGVIAELSDQLLVLRHGEIVERGTAIDVIANPQTDYVKTLLASIPGAAPHATAPAA</sequence>
<dbReference type="PANTHER" id="PTHR43776:SF7">
    <property type="entry name" value="D,D-DIPEPTIDE TRANSPORT ATP-BINDING PROTEIN DDPF-RELATED"/>
    <property type="match status" value="1"/>
</dbReference>
<keyword evidence="2" id="KW-0813">Transport</keyword>
<dbReference type="Pfam" id="PF00005">
    <property type="entry name" value="ABC_tran"/>
    <property type="match status" value="2"/>
</dbReference>
<dbReference type="GO" id="GO:0005524">
    <property type="term" value="F:ATP binding"/>
    <property type="evidence" value="ECO:0007669"/>
    <property type="project" value="UniProtKB-KW"/>
</dbReference>
<proteinExistence type="inferred from homology"/>
<dbReference type="NCBIfam" id="NF007739">
    <property type="entry name" value="PRK10419.1"/>
    <property type="match status" value="2"/>
</dbReference>
<gene>
    <name evidence="6" type="ORF">EV386_2255</name>
</gene>
<dbReference type="InterPro" id="IPR017871">
    <property type="entry name" value="ABC_transporter-like_CS"/>
</dbReference>
<dbReference type="EMBL" id="SGWX01000001">
    <property type="protein sequence ID" value="RZS61939.1"/>
    <property type="molecule type" value="Genomic_DNA"/>
</dbReference>
<dbReference type="PROSITE" id="PS50893">
    <property type="entry name" value="ABC_TRANSPORTER_2"/>
    <property type="match status" value="2"/>
</dbReference>
<evidence type="ECO:0000313" key="6">
    <source>
        <dbReference type="EMBL" id="RZS61939.1"/>
    </source>
</evidence>
<dbReference type="OrthoDB" id="4008250at2"/>